<sequence length="846" mass="96170">MPLGELNELRQILRQVHSEKVAKKRRESLSRVIAYMTIGVDVSSLFSEMVMACSTNDFVEKKMAYLYLTTYAESNPELAILAVNTLQKDASHDDPHIRGLALRSLCSLKLSTMSEYLEKAIFQGLRDRSGYVRRTAVMGCLKLYRIKSPSFLDEDMMNILHDLLDDVDPQVVRNSLIVLNEIHTNKGGLPLTKERLNALLLRIKHFDEWGQCIVLDWISGYHHSNENEMFAIMNILDDFLKHPSSAVTLSCTKCFLSLTEENEGLFLQVVERLKDPFISLMRKSSSEISYAILLHISLLIDKGLEPVALLFENDCREFYCKFSDFSYIKTEKIKILTKIVTNENAQSIYSELFEYVVDANTVISKGSIEALGTIAAQFPSTASTIMENFFFYPEFIFLSFLTIEIEHVVPTILNTLKNLLMNYRELYENILPVALQCIQFVTDPLGLSSIVWMIGEFGEHVEDSPYILEDCIREEDQGETLRLALLTASMKLFFKRPAEMQPILGKLFKNVLQESSYPDARDRALLYYRLLSTDVEKAKEILLSASKERISSFQETRFVDVERIFTEFNTISVILGKSSSHFVVVPHIPFHGRMEMEKNAILGKNSSKDCSFPHSFSLLEGFIGDDKTKEMKSNTFSLELPSSSPSVFSFIHSNPSLFPSNDPSLLLTESASLVSPVAASSSLLSPPPFRLISPEEINASSFQEKWDSVEKKIEIKNKMAAIRREPFKGALTLPIIEEFLSDFNILTMASGTMDSEAGPIMKLFVYAQDDTLIYYFAEIRLYLHLLSMELIIKGELNGQPERFKEALVYYFEPFLDSSLYRGHTAMSPPSFHFDFAKEILSLATCT</sequence>
<keyword evidence="5" id="KW-0472">Membrane</keyword>
<dbReference type="InterPro" id="IPR011989">
    <property type="entry name" value="ARM-like"/>
</dbReference>
<dbReference type="InterPro" id="IPR016024">
    <property type="entry name" value="ARM-type_fold"/>
</dbReference>
<feature type="domain" description="Clathrin/coatomer adaptor adaptin-like N-terminal" evidence="6">
    <location>
        <begin position="8"/>
        <end position="533"/>
    </location>
</feature>
<accession>A0ABQ7J826</accession>
<dbReference type="SUPFAM" id="SSF48371">
    <property type="entry name" value="ARM repeat"/>
    <property type="match status" value="1"/>
</dbReference>
<dbReference type="InterPro" id="IPR002553">
    <property type="entry name" value="Clathrin/coatomer_adapt-like_N"/>
</dbReference>
<keyword evidence="8" id="KW-1185">Reference proteome</keyword>
<reference evidence="7 8" key="1">
    <citation type="journal article" date="2020" name="bioRxiv">
        <title>Metabolic contributions of an alphaproteobacterial endosymbiont in the apicomplexan Cardiosporidium cionae.</title>
        <authorList>
            <person name="Hunter E.S."/>
            <person name="Paight C.J."/>
            <person name="Lane C.E."/>
        </authorList>
    </citation>
    <scope>NUCLEOTIDE SEQUENCE [LARGE SCALE GENOMIC DNA]</scope>
    <source>
        <strain evidence="7">ESH_2018</strain>
    </source>
</reference>
<comment type="subcellular location">
    <subcellularLocation>
        <location evidence="1">Endomembrane system</location>
    </subcellularLocation>
</comment>
<dbReference type="InterPro" id="IPR012295">
    <property type="entry name" value="TBP_dom_sf"/>
</dbReference>
<dbReference type="Pfam" id="PF01602">
    <property type="entry name" value="Adaptin_N"/>
    <property type="match status" value="1"/>
</dbReference>
<evidence type="ECO:0000256" key="4">
    <source>
        <dbReference type="ARBA" id="ARBA00022927"/>
    </source>
</evidence>
<evidence type="ECO:0000313" key="7">
    <source>
        <dbReference type="EMBL" id="KAF8820147.1"/>
    </source>
</evidence>
<gene>
    <name evidence="7" type="ORF">IE077_004535</name>
</gene>
<keyword evidence="3" id="KW-0813">Transport</keyword>
<evidence type="ECO:0000256" key="2">
    <source>
        <dbReference type="ARBA" id="ARBA00006613"/>
    </source>
</evidence>
<comment type="similarity">
    <text evidence="2">Belongs to the adaptor complexes large subunit family.</text>
</comment>
<dbReference type="Proteomes" id="UP000823046">
    <property type="component" value="Unassembled WGS sequence"/>
</dbReference>
<evidence type="ECO:0000256" key="3">
    <source>
        <dbReference type="ARBA" id="ARBA00022448"/>
    </source>
</evidence>
<dbReference type="PANTHER" id="PTHR11134">
    <property type="entry name" value="ADAPTOR COMPLEX SUBUNIT BETA FAMILY MEMBER"/>
    <property type="match status" value="1"/>
</dbReference>
<dbReference type="InterPro" id="IPR026739">
    <property type="entry name" value="AP_beta"/>
</dbReference>
<keyword evidence="4" id="KW-0653">Protein transport</keyword>
<comment type="caution">
    <text evidence="7">The sequence shown here is derived from an EMBL/GenBank/DDBJ whole genome shotgun (WGS) entry which is preliminary data.</text>
</comment>
<protein>
    <submittedName>
        <fullName evidence="7">HEAT repeat-containing protein</fullName>
    </submittedName>
</protein>
<dbReference type="Gene3D" id="3.30.310.10">
    <property type="entry name" value="TATA-Binding Protein"/>
    <property type="match status" value="1"/>
</dbReference>
<name>A0ABQ7J826_9APIC</name>
<dbReference type="Gene3D" id="1.25.10.10">
    <property type="entry name" value="Leucine-rich Repeat Variant"/>
    <property type="match status" value="1"/>
</dbReference>
<evidence type="ECO:0000256" key="5">
    <source>
        <dbReference type="ARBA" id="ARBA00023136"/>
    </source>
</evidence>
<dbReference type="EMBL" id="JADAQX010000464">
    <property type="protein sequence ID" value="KAF8820147.1"/>
    <property type="molecule type" value="Genomic_DNA"/>
</dbReference>
<evidence type="ECO:0000256" key="1">
    <source>
        <dbReference type="ARBA" id="ARBA00004308"/>
    </source>
</evidence>
<evidence type="ECO:0000313" key="8">
    <source>
        <dbReference type="Proteomes" id="UP000823046"/>
    </source>
</evidence>
<organism evidence="7 8">
    <name type="scientific">Cardiosporidium cionae</name>
    <dbReference type="NCBI Taxonomy" id="476202"/>
    <lineage>
        <taxon>Eukaryota</taxon>
        <taxon>Sar</taxon>
        <taxon>Alveolata</taxon>
        <taxon>Apicomplexa</taxon>
        <taxon>Aconoidasida</taxon>
        <taxon>Nephromycida</taxon>
        <taxon>Cardiosporidium</taxon>
    </lineage>
</organism>
<evidence type="ECO:0000259" key="6">
    <source>
        <dbReference type="Pfam" id="PF01602"/>
    </source>
</evidence>
<proteinExistence type="inferred from homology"/>